<sequence>MLWLAVRCEKIGYQGRKCKTNEFNAKSTTVERYLVIILHSHETDFTGHPLSVSVMNFVNIFCNLILPSGCSVKPALEY</sequence>
<keyword evidence="2" id="KW-1185">Reference proteome</keyword>
<dbReference type="Proteomes" id="UP000183832">
    <property type="component" value="Unassembled WGS sequence"/>
</dbReference>
<accession>A0A1J1HMM6</accession>
<evidence type="ECO:0000313" key="1">
    <source>
        <dbReference type="EMBL" id="CRK88644.1"/>
    </source>
</evidence>
<dbReference type="EMBL" id="CVRI01000009">
    <property type="protein sequence ID" value="CRK88644.1"/>
    <property type="molecule type" value="Genomic_DNA"/>
</dbReference>
<protein>
    <submittedName>
        <fullName evidence="1">CLUMA_CG002450, isoform A</fullName>
    </submittedName>
</protein>
<name>A0A1J1HMM6_9DIPT</name>
<reference evidence="1 2" key="1">
    <citation type="submission" date="2015-04" db="EMBL/GenBank/DDBJ databases">
        <authorList>
            <person name="Syromyatnikov M.Y."/>
            <person name="Popov V.N."/>
        </authorList>
    </citation>
    <scope>NUCLEOTIDE SEQUENCE [LARGE SCALE GENOMIC DNA]</scope>
</reference>
<dbReference type="AlphaFoldDB" id="A0A1J1HMM6"/>
<organism evidence="1 2">
    <name type="scientific">Clunio marinus</name>
    <dbReference type="NCBI Taxonomy" id="568069"/>
    <lineage>
        <taxon>Eukaryota</taxon>
        <taxon>Metazoa</taxon>
        <taxon>Ecdysozoa</taxon>
        <taxon>Arthropoda</taxon>
        <taxon>Hexapoda</taxon>
        <taxon>Insecta</taxon>
        <taxon>Pterygota</taxon>
        <taxon>Neoptera</taxon>
        <taxon>Endopterygota</taxon>
        <taxon>Diptera</taxon>
        <taxon>Nematocera</taxon>
        <taxon>Chironomoidea</taxon>
        <taxon>Chironomidae</taxon>
        <taxon>Clunio</taxon>
    </lineage>
</organism>
<gene>
    <name evidence="1" type="ORF">CLUMA_CG002450</name>
</gene>
<evidence type="ECO:0000313" key="2">
    <source>
        <dbReference type="Proteomes" id="UP000183832"/>
    </source>
</evidence>
<proteinExistence type="predicted"/>